<dbReference type="InterPro" id="IPR020615">
    <property type="entry name" value="Thiolase_acyl_enz_int_AS"/>
</dbReference>
<dbReference type="Pfam" id="PF00108">
    <property type="entry name" value="Thiolase_N"/>
    <property type="match status" value="1"/>
</dbReference>
<dbReference type="PROSITE" id="PS00737">
    <property type="entry name" value="THIOLASE_2"/>
    <property type="match status" value="1"/>
</dbReference>
<proteinExistence type="inferred from homology"/>
<keyword evidence="10" id="KW-1185">Reference proteome</keyword>
<dbReference type="CDD" id="cd00751">
    <property type="entry name" value="thiolase"/>
    <property type="match status" value="1"/>
</dbReference>
<dbReference type="InterPro" id="IPR002155">
    <property type="entry name" value="Thiolase"/>
</dbReference>
<evidence type="ECO:0000313" key="9">
    <source>
        <dbReference type="EMBL" id="UOF91625.1"/>
    </source>
</evidence>
<gene>
    <name evidence="9" type="ORF">LSG31_05080</name>
</gene>
<organism evidence="9 10">
    <name type="scientific">Fodinisporobacter ferrooxydans</name>
    <dbReference type="NCBI Taxonomy" id="2901836"/>
    <lineage>
        <taxon>Bacteria</taxon>
        <taxon>Bacillati</taxon>
        <taxon>Bacillota</taxon>
        <taxon>Bacilli</taxon>
        <taxon>Bacillales</taxon>
        <taxon>Alicyclobacillaceae</taxon>
        <taxon>Fodinisporobacter</taxon>
    </lineage>
</organism>
<dbReference type="RefSeq" id="WP_347438319.1">
    <property type="nucleotide sequence ID" value="NZ_CP089291.1"/>
</dbReference>
<dbReference type="Pfam" id="PF02803">
    <property type="entry name" value="Thiolase_C"/>
    <property type="match status" value="1"/>
</dbReference>
<dbReference type="EC" id="2.3.1.9" evidence="2"/>
<evidence type="ECO:0000256" key="1">
    <source>
        <dbReference type="ARBA" id="ARBA00010982"/>
    </source>
</evidence>
<dbReference type="InterPro" id="IPR020617">
    <property type="entry name" value="Thiolase_C"/>
</dbReference>
<dbReference type="InterPro" id="IPR020616">
    <property type="entry name" value="Thiolase_N"/>
</dbReference>
<dbReference type="NCBIfam" id="TIGR01930">
    <property type="entry name" value="AcCoA-C-Actrans"/>
    <property type="match status" value="1"/>
</dbReference>
<feature type="domain" description="Thiolase C-terminal" evidence="8">
    <location>
        <begin position="271"/>
        <end position="391"/>
    </location>
</feature>
<evidence type="ECO:0000313" key="10">
    <source>
        <dbReference type="Proteomes" id="UP000830167"/>
    </source>
</evidence>
<dbReference type="InterPro" id="IPR016039">
    <property type="entry name" value="Thiolase-like"/>
</dbReference>
<dbReference type="GO" id="GO:0003985">
    <property type="term" value="F:acetyl-CoA C-acetyltransferase activity"/>
    <property type="evidence" value="ECO:0007669"/>
    <property type="project" value="UniProtKB-EC"/>
</dbReference>
<dbReference type="EMBL" id="CP089291">
    <property type="protein sequence ID" value="UOF91625.1"/>
    <property type="molecule type" value="Genomic_DNA"/>
</dbReference>
<evidence type="ECO:0000256" key="6">
    <source>
        <dbReference type="RuleBase" id="RU003557"/>
    </source>
</evidence>
<evidence type="ECO:0000256" key="5">
    <source>
        <dbReference type="ARBA" id="ARBA00030755"/>
    </source>
</evidence>
<keyword evidence="4 6" id="KW-0012">Acyltransferase</keyword>
<dbReference type="NCBIfam" id="NF006086">
    <property type="entry name" value="PRK08235.1"/>
    <property type="match status" value="1"/>
</dbReference>
<evidence type="ECO:0000256" key="2">
    <source>
        <dbReference type="ARBA" id="ARBA00012705"/>
    </source>
</evidence>
<dbReference type="PROSITE" id="PS00098">
    <property type="entry name" value="THIOLASE_1"/>
    <property type="match status" value="1"/>
</dbReference>
<name>A0ABY4CMC9_9BACL</name>
<dbReference type="Gene3D" id="3.40.47.10">
    <property type="match status" value="2"/>
</dbReference>
<dbReference type="SUPFAM" id="SSF53901">
    <property type="entry name" value="Thiolase-like"/>
    <property type="match status" value="2"/>
</dbReference>
<comment type="similarity">
    <text evidence="1 6">Belongs to the thiolase-like superfamily. Thiolase family.</text>
</comment>
<dbReference type="PIRSF" id="PIRSF000429">
    <property type="entry name" value="Ac-CoA_Ac_transf"/>
    <property type="match status" value="1"/>
</dbReference>
<dbReference type="PROSITE" id="PS00099">
    <property type="entry name" value="THIOLASE_3"/>
    <property type="match status" value="1"/>
</dbReference>
<accession>A0ABY4CMC9</accession>
<reference evidence="9" key="1">
    <citation type="submission" date="2021-12" db="EMBL/GenBank/DDBJ databases">
        <title>Alicyclobacillaceae gen. nov., sp. nov., isolated from chalcocite enrichment system.</title>
        <authorList>
            <person name="Jiang Z."/>
        </authorList>
    </citation>
    <scope>NUCLEOTIDE SEQUENCE</scope>
    <source>
        <strain evidence="9">MYW30-H2</strain>
    </source>
</reference>
<evidence type="ECO:0000256" key="3">
    <source>
        <dbReference type="ARBA" id="ARBA00022679"/>
    </source>
</evidence>
<evidence type="ECO:0000259" key="7">
    <source>
        <dbReference type="Pfam" id="PF00108"/>
    </source>
</evidence>
<dbReference type="InterPro" id="IPR020613">
    <property type="entry name" value="Thiolase_CS"/>
</dbReference>
<keyword evidence="3 6" id="KW-0808">Transferase</keyword>
<dbReference type="Proteomes" id="UP000830167">
    <property type="component" value="Chromosome"/>
</dbReference>
<sequence length="394" mass="41105">MGRSVIVSAARTPFGKFGGSLSGLRAVDLGGVVLKAAMERAAVEPEQVDEVIMGMVLQAGAGQIPSRQAARNAGLPWTTPTETINKVCASGLRAVTLADQLIRAHDADVILAGGMESMSNAPYSLPRARFGMRMGDASVVDLMIHDGLRCAFDGVHMAVHGSEVAKEYGITREEQDVYAVRSQQFAISAQKNGIFTEEIVAVEVPGKKGETIRVDADECPRPNTSLDTLRSLPPVFAKDGSITAGNAPGVNDGAGALLVMSEGRAHALGKQPLATILGHAEVGAPAPYIATTPALAIQKLLQKHQLKLSDIDLFELNEAFAAVVLTSGKLLGLNYDKVNVNGGAIAFGHPIGASGARIVMTLIYELRRRGGGLGIAAICSGAAQGDAVLLEVKQ</sequence>
<evidence type="ECO:0000259" key="8">
    <source>
        <dbReference type="Pfam" id="PF02803"/>
    </source>
</evidence>
<dbReference type="InterPro" id="IPR020610">
    <property type="entry name" value="Thiolase_AS"/>
</dbReference>
<evidence type="ECO:0000256" key="4">
    <source>
        <dbReference type="ARBA" id="ARBA00023315"/>
    </source>
</evidence>
<protein>
    <recommendedName>
        <fullName evidence="2">acetyl-CoA C-acetyltransferase</fullName>
        <ecNumber evidence="2">2.3.1.9</ecNumber>
    </recommendedName>
    <alternativeName>
        <fullName evidence="5">Acetoacetyl-CoA thiolase</fullName>
    </alternativeName>
</protein>
<feature type="domain" description="Thiolase N-terminal" evidence="7">
    <location>
        <begin position="5"/>
        <end position="262"/>
    </location>
</feature>
<dbReference type="PANTHER" id="PTHR18919:SF107">
    <property type="entry name" value="ACETYL-COA ACETYLTRANSFERASE, CYTOSOLIC"/>
    <property type="match status" value="1"/>
</dbReference>
<dbReference type="PANTHER" id="PTHR18919">
    <property type="entry name" value="ACETYL-COA C-ACYLTRANSFERASE"/>
    <property type="match status" value="1"/>
</dbReference>